<evidence type="ECO:0000256" key="2">
    <source>
        <dbReference type="ARBA" id="ARBA00022737"/>
    </source>
</evidence>
<keyword evidence="2" id="KW-0677">Repeat</keyword>
<evidence type="ECO:0000256" key="5">
    <source>
        <dbReference type="PROSITE-ProRule" id="PRU00042"/>
    </source>
</evidence>
<evidence type="ECO:0000313" key="9">
    <source>
        <dbReference type="Proteomes" id="UP000828390"/>
    </source>
</evidence>
<dbReference type="Gene3D" id="3.30.160.60">
    <property type="entry name" value="Classic Zinc Finger"/>
    <property type="match status" value="2"/>
</dbReference>
<dbReference type="GO" id="GO:0008270">
    <property type="term" value="F:zinc ion binding"/>
    <property type="evidence" value="ECO:0007669"/>
    <property type="project" value="UniProtKB-KW"/>
</dbReference>
<keyword evidence="3 5" id="KW-0863">Zinc-finger</keyword>
<protein>
    <recommendedName>
        <fullName evidence="7">C2H2-type domain-containing protein</fullName>
    </recommendedName>
</protein>
<proteinExistence type="predicted"/>
<keyword evidence="1" id="KW-0479">Metal-binding</keyword>
<evidence type="ECO:0000256" key="4">
    <source>
        <dbReference type="ARBA" id="ARBA00022833"/>
    </source>
</evidence>
<gene>
    <name evidence="8" type="ORF">DPMN_073143</name>
</gene>
<dbReference type="AlphaFoldDB" id="A0A9D4HCU3"/>
<reference evidence="8" key="2">
    <citation type="submission" date="2020-11" db="EMBL/GenBank/DDBJ databases">
        <authorList>
            <person name="McCartney M.A."/>
            <person name="Auch B."/>
            <person name="Kono T."/>
            <person name="Mallez S."/>
            <person name="Becker A."/>
            <person name="Gohl D.M."/>
            <person name="Silverstein K.A.T."/>
            <person name="Koren S."/>
            <person name="Bechman K.B."/>
            <person name="Herman A."/>
            <person name="Abrahante J.E."/>
            <person name="Garbe J."/>
        </authorList>
    </citation>
    <scope>NUCLEOTIDE SEQUENCE</scope>
    <source>
        <strain evidence="8">Duluth1</strain>
        <tissue evidence="8">Whole animal</tissue>
    </source>
</reference>
<evidence type="ECO:0000256" key="3">
    <source>
        <dbReference type="ARBA" id="ARBA00022771"/>
    </source>
</evidence>
<sequence>MASSMDVIKDIPGYKVILKAVLKTQIQQLVEQLAEHTDEESVILTASVADGTLSHLGSESGKSYLDDHEDVKSSFLGFCLKRHHRRKQLEKEQEQEREREKLQAQIAQAQAQAQMQAQMQASMRPGPRRGAHGPYFPGPRQATPRHQPYPLSRPRGSSGDFNTSNSQDQTMPGQSMPGVSPFRHNKVKQETAEGQSGGENPASDNEQSNSSGSNLLNEGVVSVGDNLNMSGVSVKTEAGDSEDLEITGVELGMGSQSQEGWDPSVSMATGMNFDPGSATEGGGEMASQSGYMMGSRQPVECPVCGKVLASKWNLKLHMGTHTGIKDHECVLCRKRFFRKDTLKCHMVTHMTGPTANT</sequence>
<dbReference type="InterPro" id="IPR050457">
    <property type="entry name" value="ZnFinger_BTB_dom_contain"/>
</dbReference>
<dbReference type="Proteomes" id="UP000828390">
    <property type="component" value="Unassembled WGS sequence"/>
</dbReference>
<dbReference type="InterPro" id="IPR036236">
    <property type="entry name" value="Znf_C2H2_sf"/>
</dbReference>
<keyword evidence="9" id="KW-1185">Reference proteome</keyword>
<name>A0A9D4HCU3_DREPO</name>
<organism evidence="8 9">
    <name type="scientific">Dreissena polymorpha</name>
    <name type="common">Zebra mussel</name>
    <name type="synonym">Mytilus polymorpha</name>
    <dbReference type="NCBI Taxonomy" id="45954"/>
    <lineage>
        <taxon>Eukaryota</taxon>
        <taxon>Metazoa</taxon>
        <taxon>Spiralia</taxon>
        <taxon>Lophotrochozoa</taxon>
        <taxon>Mollusca</taxon>
        <taxon>Bivalvia</taxon>
        <taxon>Autobranchia</taxon>
        <taxon>Heteroconchia</taxon>
        <taxon>Euheterodonta</taxon>
        <taxon>Imparidentia</taxon>
        <taxon>Neoheterodontei</taxon>
        <taxon>Myida</taxon>
        <taxon>Dreissenoidea</taxon>
        <taxon>Dreissenidae</taxon>
        <taxon>Dreissena</taxon>
    </lineage>
</organism>
<reference evidence="8" key="1">
    <citation type="journal article" date="2019" name="bioRxiv">
        <title>The Genome of the Zebra Mussel, Dreissena polymorpha: A Resource for Invasive Species Research.</title>
        <authorList>
            <person name="McCartney M.A."/>
            <person name="Auch B."/>
            <person name="Kono T."/>
            <person name="Mallez S."/>
            <person name="Zhang Y."/>
            <person name="Obille A."/>
            <person name="Becker A."/>
            <person name="Abrahante J.E."/>
            <person name="Garbe J."/>
            <person name="Badalamenti J.P."/>
            <person name="Herman A."/>
            <person name="Mangelson H."/>
            <person name="Liachko I."/>
            <person name="Sullivan S."/>
            <person name="Sone E.D."/>
            <person name="Koren S."/>
            <person name="Silverstein K.A.T."/>
            <person name="Beckman K.B."/>
            <person name="Gohl D.M."/>
        </authorList>
    </citation>
    <scope>NUCLEOTIDE SEQUENCE</scope>
    <source>
        <strain evidence="8">Duluth1</strain>
        <tissue evidence="8">Whole animal</tissue>
    </source>
</reference>
<dbReference type="PROSITE" id="PS00028">
    <property type="entry name" value="ZINC_FINGER_C2H2_1"/>
    <property type="match status" value="2"/>
</dbReference>
<feature type="compositionally biased region" description="Low complexity" evidence="6">
    <location>
        <begin position="205"/>
        <end position="218"/>
    </location>
</feature>
<dbReference type="PANTHER" id="PTHR46105">
    <property type="entry name" value="AGAP004733-PA"/>
    <property type="match status" value="1"/>
</dbReference>
<evidence type="ECO:0000256" key="1">
    <source>
        <dbReference type="ARBA" id="ARBA00022723"/>
    </source>
</evidence>
<dbReference type="FunFam" id="3.30.160.60:FF:000100">
    <property type="entry name" value="Zinc finger 45-like"/>
    <property type="match status" value="1"/>
</dbReference>
<dbReference type="EMBL" id="JAIWYP010000014">
    <property type="protein sequence ID" value="KAH3713353.1"/>
    <property type="molecule type" value="Genomic_DNA"/>
</dbReference>
<comment type="caution">
    <text evidence="8">The sequence shown here is derived from an EMBL/GenBank/DDBJ whole genome shotgun (WGS) entry which is preliminary data.</text>
</comment>
<keyword evidence="4" id="KW-0862">Zinc</keyword>
<feature type="domain" description="C2H2-type" evidence="7">
    <location>
        <begin position="299"/>
        <end position="326"/>
    </location>
</feature>
<dbReference type="SUPFAM" id="SSF57667">
    <property type="entry name" value="beta-beta-alpha zinc fingers"/>
    <property type="match status" value="1"/>
</dbReference>
<dbReference type="GO" id="GO:0000981">
    <property type="term" value="F:DNA-binding transcription factor activity, RNA polymerase II-specific"/>
    <property type="evidence" value="ECO:0007669"/>
    <property type="project" value="TreeGrafter"/>
</dbReference>
<dbReference type="SMART" id="SM00355">
    <property type="entry name" value="ZnF_C2H2"/>
    <property type="match status" value="2"/>
</dbReference>
<dbReference type="GO" id="GO:0000978">
    <property type="term" value="F:RNA polymerase II cis-regulatory region sequence-specific DNA binding"/>
    <property type="evidence" value="ECO:0007669"/>
    <property type="project" value="TreeGrafter"/>
</dbReference>
<evidence type="ECO:0000313" key="8">
    <source>
        <dbReference type="EMBL" id="KAH3713353.1"/>
    </source>
</evidence>
<evidence type="ECO:0000259" key="7">
    <source>
        <dbReference type="PROSITE" id="PS50157"/>
    </source>
</evidence>
<evidence type="ECO:0000256" key="6">
    <source>
        <dbReference type="SAM" id="MobiDB-lite"/>
    </source>
</evidence>
<feature type="compositionally biased region" description="Polar residues" evidence="6">
    <location>
        <begin position="159"/>
        <end position="173"/>
    </location>
</feature>
<dbReference type="PROSITE" id="PS50157">
    <property type="entry name" value="ZINC_FINGER_C2H2_2"/>
    <property type="match status" value="2"/>
</dbReference>
<dbReference type="OrthoDB" id="6132608at2759"/>
<dbReference type="PANTHER" id="PTHR46105:SF28">
    <property type="entry name" value="ZINC FINGER PROTEIN 37-LIKE"/>
    <property type="match status" value="1"/>
</dbReference>
<feature type="compositionally biased region" description="Low complexity" evidence="6">
    <location>
        <begin position="107"/>
        <end position="121"/>
    </location>
</feature>
<feature type="domain" description="C2H2-type" evidence="7">
    <location>
        <begin position="327"/>
        <end position="349"/>
    </location>
</feature>
<accession>A0A9D4HCU3</accession>
<dbReference type="InterPro" id="IPR013087">
    <property type="entry name" value="Znf_C2H2_type"/>
</dbReference>
<feature type="region of interest" description="Disordered" evidence="6">
    <location>
        <begin position="107"/>
        <end position="218"/>
    </location>
</feature>